<reference evidence="3 4" key="1">
    <citation type="submission" date="2014-03" db="EMBL/GenBank/DDBJ databases">
        <title>Genome sequence of Clostridium litorale W6, DSM 5388.</title>
        <authorList>
            <person name="Poehlein A."/>
            <person name="Jagirdar A."/>
            <person name="Khonsari B."/>
            <person name="Chibani C.M."/>
            <person name="Gutierrez Gutierrez D.A."/>
            <person name="Davydova E."/>
            <person name="Alghaithi H.S."/>
            <person name="Nair K.P."/>
            <person name="Dhamotharan K."/>
            <person name="Chandran L."/>
            <person name="G W."/>
            <person name="Daniel R."/>
        </authorList>
    </citation>
    <scope>NUCLEOTIDE SEQUENCE [LARGE SCALE GENOMIC DNA]</scope>
    <source>
        <strain evidence="3 4">W6</strain>
    </source>
</reference>
<dbReference type="EMBL" id="JJMM01000013">
    <property type="protein sequence ID" value="KDR94752.1"/>
    <property type="molecule type" value="Genomic_DNA"/>
</dbReference>
<dbReference type="InterPro" id="IPR029057">
    <property type="entry name" value="PRTase-like"/>
</dbReference>
<dbReference type="SUPFAM" id="SSF53271">
    <property type="entry name" value="PRTase-like"/>
    <property type="match status" value="1"/>
</dbReference>
<evidence type="ECO:0000256" key="1">
    <source>
        <dbReference type="ARBA" id="ARBA00008007"/>
    </source>
</evidence>
<dbReference type="PANTHER" id="PTHR47505">
    <property type="entry name" value="DNA UTILIZATION PROTEIN YHGH"/>
    <property type="match status" value="1"/>
</dbReference>
<dbReference type="InterPro" id="IPR000836">
    <property type="entry name" value="PRTase_dom"/>
</dbReference>
<evidence type="ECO:0000313" key="4">
    <source>
        <dbReference type="Proteomes" id="UP000027946"/>
    </source>
</evidence>
<keyword evidence="3" id="KW-0808">Transferase</keyword>
<dbReference type="eggNOG" id="COG1040">
    <property type="taxonomic scope" value="Bacteria"/>
</dbReference>
<evidence type="ECO:0000313" key="3">
    <source>
        <dbReference type="EMBL" id="KDR94752.1"/>
    </source>
</evidence>
<name>A0A069RKJ7_PEPLI</name>
<sequence length="247" mass="28016">MDFIRSLADAALELVFPSGIKCICCGEPIPKGNTYSLCKHCFDSLRFIKNGCEKCGKPIPEEMHERLCSSCMDGAGRLNFDRAVCCMEYDDLVHRMIYAFKYGKKTFMGKYLAGIIMDKLEYEQMDFEIIVPVPLSKKRLRARGFNQAKIMADELSRFCKKPCKDILERTRDTDFLSGLSRYERKKELKGVFTLNEYSHNIISNRNILVVDDILTTGSTSSEIAITLKEGGAEGVYVICLATGRNIY</sequence>
<keyword evidence="4" id="KW-1185">Reference proteome</keyword>
<dbReference type="CDD" id="cd06223">
    <property type="entry name" value="PRTases_typeI"/>
    <property type="match status" value="1"/>
</dbReference>
<dbReference type="Proteomes" id="UP000027946">
    <property type="component" value="Unassembled WGS sequence"/>
</dbReference>
<evidence type="ECO:0000259" key="2">
    <source>
        <dbReference type="Pfam" id="PF18912"/>
    </source>
</evidence>
<comment type="similarity">
    <text evidence="1">Belongs to the ComF/GntX family.</text>
</comment>
<organism evidence="3 4">
    <name type="scientific">Peptoclostridium litorale DSM 5388</name>
    <dbReference type="NCBI Taxonomy" id="1121324"/>
    <lineage>
        <taxon>Bacteria</taxon>
        <taxon>Bacillati</taxon>
        <taxon>Bacillota</taxon>
        <taxon>Clostridia</taxon>
        <taxon>Peptostreptococcales</taxon>
        <taxon>Peptoclostridiaceae</taxon>
        <taxon>Peptoclostridium</taxon>
    </lineage>
</organism>
<accession>A0A069RKJ7</accession>
<dbReference type="RefSeq" id="WP_038265864.1">
    <property type="nucleotide sequence ID" value="NZ_FSRH01000005.1"/>
</dbReference>
<dbReference type="InterPro" id="IPR051910">
    <property type="entry name" value="ComF/GntX_DNA_util-trans"/>
</dbReference>
<dbReference type="GO" id="GO:0016740">
    <property type="term" value="F:transferase activity"/>
    <property type="evidence" value="ECO:0007669"/>
    <property type="project" value="UniProtKB-KW"/>
</dbReference>
<protein>
    <submittedName>
        <fullName evidence="3">Phosphoribosyl transferase domain-containing protein</fullName>
    </submittedName>
</protein>
<dbReference type="PANTHER" id="PTHR47505:SF1">
    <property type="entry name" value="DNA UTILIZATION PROTEIN YHGH"/>
    <property type="match status" value="1"/>
</dbReference>
<dbReference type="AlphaFoldDB" id="A0A069RKJ7"/>
<gene>
    <name evidence="3" type="ORF">CLIT_13c00740</name>
</gene>
<feature type="domain" description="Double zinc ribbon" evidence="2">
    <location>
        <begin position="12"/>
        <end position="72"/>
    </location>
</feature>
<dbReference type="STRING" id="1121324.CLIT_13c00740"/>
<comment type="caution">
    <text evidence="3">The sequence shown here is derived from an EMBL/GenBank/DDBJ whole genome shotgun (WGS) entry which is preliminary data.</text>
</comment>
<proteinExistence type="inferred from homology"/>
<dbReference type="Gene3D" id="3.40.50.2020">
    <property type="match status" value="1"/>
</dbReference>
<dbReference type="Pfam" id="PF18912">
    <property type="entry name" value="DZR_2"/>
    <property type="match status" value="1"/>
</dbReference>
<dbReference type="InterPro" id="IPR044005">
    <property type="entry name" value="DZR_2"/>
</dbReference>
<dbReference type="OrthoDB" id="9779910at2"/>